<dbReference type="GeneID" id="94292826"/>
<dbReference type="AlphaFoldDB" id="A0A836LJ48"/>
<evidence type="ECO:0000313" key="1">
    <source>
        <dbReference type="EMBL" id="KAG5510504.1"/>
    </source>
</evidence>
<accession>A0A836LJ48</accession>
<gene>
    <name evidence="1" type="ORF">JKF63_06801</name>
</gene>
<evidence type="ECO:0000313" key="2">
    <source>
        <dbReference type="Proteomes" id="UP000674318"/>
    </source>
</evidence>
<dbReference type="Proteomes" id="UP000674318">
    <property type="component" value="Unassembled WGS sequence"/>
</dbReference>
<name>A0A836LJ48_9TRYP</name>
<dbReference type="RefSeq" id="XP_067759108.1">
    <property type="nucleotide sequence ID" value="XM_067902749.1"/>
</dbReference>
<proteinExistence type="predicted"/>
<reference evidence="1 2" key="1">
    <citation type="submission" date="2021-02" db="EMBL/GenBank/DDBJ databases">
        <title>Porcisia hertigi Genome sequencing and assembly.</title>
        <authorList>
            <person name="Almutairi H."/>
            <person name="Gatherer D."/>
        </authorList>
    </citation>
    <scope>NUCLEOTIDE SEQUENCE [LARGE SCALE GENOMIC DNA]</scope>
    <source>
        <strain evidence="1 2">C119</strain>
    </source>
</reference>
<keyword evidence="2" id="KW-1185">Reference proteome</keyword>
<sequence length="61" mass="6921">MNSAHIVRKPAQPPTSPYDRKKFLEAMEKYSKYVSSLSWFIEGPSAFFVEEPEPSSAEPTV</sequence>
<protein>
    <submittedName>
        <fullName evidence="1">Uncharacterized protein</fullName>
    </submittedName>
</protein>
<organism evidence="1 2">
    <name type="scientific">Porcisia hertigi</name>
    <dbReference type="NCBI Taxonomy" id="2761500"/>
    <lineage>
        <taxon>Eukaryota</taxon>
        <taxon>Discoba</taxon>
        <taxon>Euglenozoa</taxon>
        <taxon>Kinetoplastea</taxon>
        <taxon>Metakinetoplastina</taxon>
        <taxon>Trypanosomatida</taxon>
        <taxon>Trypanosomatidae</taxon>
        <taxon>Leishmaniinae</taxon>
        <taxon>Porcisia</taxon>
    </lineage>
</organism>
<dbReference type="KEGG" id="phet:94292826"/>
<dbReference type="EMBL" id="JAFJZO010000009">
    <property type="protein sequence ID" value="KAG5510504.1"/>
    <property type="molecule type" value="Genomic_DNA"/>
</dbReference>
<comment type="caution">
    <text evidence="1">The sequence shown here is derived from an EMBL/GenBank/DDBJ whole genome shotgun (WGS) entry which is preliminary data.</text>
</comment>